<proteinExistence type="predicted"/>
<dbReference type="SUPFAM" id="SSF55394">
    <property type="entry name" value="Bactericidal permeability-increasing protein, BPI"/>
    <property type="match status" value="1"/>
</dbReference>
<organism evidence="2 3">
    <name type="scientific">Euplotes crassus</name>
    <dbReference type="NCBI Taxonomy" id="5936"/>
    <lineage>
        <taxon>Eukaryota</taxon>
        <taxon>Sar</taxon>
        <taxon>Alveolata</taxon>
        <taxon>Ciliophora</taxon>
        <taxon>Intramacronucleata</taxon>
        <taxon>Spirotrichea</taxon>
        <taxon>Hypotrichia</taxon>
        <taxon>Euplotida</taxon>
        <taxon>Euplotidae</taxon>
        <taxon>Moneuplotes</taxon>
    </lineage>
</organism>
<reference evidence="2" key="1">
    <citation type="submission" date="2023-07" db="EMBL/GenBank/DDBJ databases">
        <authorList>
            <consortium name="AG Swart"/>
            <person name="Singh M."/>
            <person name="Singh A."/>
            <person name="Seah K."/>
            <person name="Emmerich C."/>
        </authorList>
    </citation>
    <scope>NUCLEOTIDE SEQUENCE</scope>
    <source>
        <strain evidence="2">DP1</strain>
    </source>
</reference>
<dbReference type="Gene3D" id="3.15.10.10">
    <property type="entry name" value="Bactericidal permeability-increasing protein, domain 1"/>
    <property type="match status" value="1"/>
</dbReference>
<dbReference type="EMBL" id="CAMPGE010011419">
    <property type="protein sequence ID" value="CAI2370254.1"/>
    <property type="molecule type" value="Genomic_DNA"/>
</dbReference>
<dbReference type="Proteomes" id="UP001295684">
    <property type="component" value="Unassembled WGS sequence"/>
</dbReference>
<evidence type="ECO:0000313" key="3">
    <source>
        <dbReference type="Proteomes" id="UP001295684"/>
    </source>
</evidence>
<evidence type="ECO:0000313" key="2">
    <source>
        <dbReference type="EMBL" id="CAI2370254.1"/>
    </source>
</evidence>
<accession>A0AAD1XBJ6</accession>
<keyword evidence="3" id="KW-1185">Reference proteome</keyword>
<dbReference type="InterPro" id="IPR017943">
    <property type="entry name" value="Bactericidal_perm-incr_a/b_dom"/>
</dbReference>
<evidence type="ECO:0008006" key="4">
    <source>
        <dbReference type="Google" id="ProtNLM"/>
    </source>
</evidence>
<name>A0AAD1XBJ6_EUPCR</name>
<dbReference type="AlphaFoldDB" id="A0AAD1XBJ6"/>
<protein>
    <recommendedName>
        <fullName evidence="4">Bactericidal permeability-increasing protein</fullName>
    </recommendedName>
</protein>
<comment type="caution">
    <text evidence="2">The sequence shown here is derived from an EMBL/GenBank/DDBJ whole genome shotgun (WGS) entry which is preliminary data.</text>
</comment>
<keyword evidence="1" id="KW-0732">Signal</keyword>
<evidence type="ECO:0000256" key="1">
    <source>
        <dbReference type="SAM" id="SignalP"/>
    </source>
</evidence>
<gene>
    <name evidence="2" type="ORF">ECRASSUSDP1_LOCUS11563</name>
</gene>
<dbReference type="GO" id="GO:0008289">
    <property type="term" value="F:lipid binding"/>
    <property type="evidence" value="ECO:0007669"/>
    <property type="project" value="InterPro"/>
</dbReference>
<feature type="signal peptide" evidence="1">
    <location>
        <begin position="1"/>
        <end position="19"/>
    </location>
</feature>
<feature type="chain" id="PRO_5042185531" description="Bactericidal permeability-increasing protein" evidence="1">
    <location>
        <begin position="20"/>
        <end position="444"/>
    </location>
</feature>
<sequence>MVRLLSIVILISMITWVFAENPGFVAVIKKPIIDKAKEKYFKSILEVIGRQTIPDFHDGDLRITNIQVWIENDKPEHMNIGFTPVLKEASLSLRDSQLKVQANWKYSKLLVDVTGSVDMKGEFTSFGLDFLMDKTGDKGLYIPQLRINNFNMELDENKFNIKIHCSGCAAPIEATVTALLESVLVAKVKGEIRDQLPRMSQSMGNEILKNMYPKFLDLYENIGIATATTSEIIIEENGFAVPIDGTIYPFNEEFVRSENTEEMPSYDPEDTGEVILQFNPYIVNTLSKTITSKGFSYSGRTLGIGYQITLDPKRGQTKIYFEEDDLHLELYPRIVTKILHCGVQFGADVKLDPQISKGNNKNMMTIFPQIEKLRLKSLKLVIFGIPFDASWLTFWINPILRFSLNWLVIPSIKVPHLDSLPLRVADSFIEFHKDRSEVGITIDL</sequence>